<protein>
    <recommendedName>
        <fullName evidence="1">Molybdopterin molybdenumtransferase</fullName>
        <ecNumber evidence="1">2.10.1.1</ecNumber>
    </recommendedName>
</protein>
<organism evidence="3 4">
    <name type="scientific">Anaerobranca californiensis DSM 14826</name>
    <dbReference type="NCBI Taxonomy" id="1120989"/>
    <lineage>
        <taxon>Bacteria</taxon>
        <taxon>Bacillati</taxon>
        <taxon>Bacillota</taxon>
        <taxon>Clostridia</taxon>
        <taxon>Eubacteriales</taxon>
        <taxon>Proteinivoracaceae</taxon>
        <taxon>Anaerobranca</taxon>
    </lineage>
</organism>
<dbReference type="InterPro" id="IPR038987">
    <property type="entry name" value="MoeA-like"/>
</dbReference>
<dbReference type="AlphaFoldDB" id="A0A1M6QU14"/>
<dbReference type="PANTHER" id="PTHR10192">
    <property type="entry name" value="MOLYBDOPTERIN BIOSYNTHESIS PROTEIN"/>
    <property type="match status" value="1"/>
</dbReference>
<comment type="pathway">
    <text evidence="1">Cofactor biosynthesis; molybdopterin biosynthesis.</text>
</comment>
<keyword evidence="1" id="KW-0808">Transferase</keyword>
<accession>A0A1M6QU14</accession>
<evidence type="ECO:0000256" key="1">
    <source>
        <dbReference type="RuleBase" id="RU365090"/>
    </source>
</evidence>
<dbReference type="InterPro" id="IPR036425">
    <property type="entry name" value="MoaB/Mog-like_dom_sf"/>
</dbReference>
<dbReference type="Proteomes" id="UP000243547">
    <property type="component" value="Unassembled WGS sequence"/>
</dbReference>
<dbReference type="PANTHER" id="PTHR10192:SF28">
    <property type="entry name" value="MOLYBDOPTERIN MOLYBDENUMTRANSFERASE"/>
    <property type="match status" value="1"/>
</dbReference>
<dbReference type="GO" id="GO:0061599">
    <property type="term" value="F:molybdopterin molybdotransferase activity"/>
    <property type="evidence" value="ECO:0007669"/>
    <property type="project" value="UniProtKB-UniRule"/>
</dbReference>
<dbReference type="Gene3D" id="3.40.980.10">
    <property type="entry name" value="MoaB/Mog-like domain"/>
    <property type="match status" value="1"/>
</dbReference>
<evidence type="ECO:0000313" key="4">
    <source>
        <dbReference type="Proteomes" id="UP000243547"/>
    </source>
</evidence>
<comment type="catalytic activity">
    <reaction evidence="1">
        <text>adenylyl-molybdopterin + molybdate = Mo-molybdopterin + AMP + H(+)</text>
        <dbReference type="Rhea" id="RHEA:35047"/>
        <dbReference type="ChEBI" id="CHEBI:15378"/>
        <dbReference type="ChEBI" id="CHEBI:36264"/>
        <dbReference type="ChEBI" id="CHEBI:62727"/>
        <dbReference type="ChEBI" id="CHEBI:71302"/>
        <dbReference type="ChEBI" id="CHEBI:456215"/>
    </reaction>
</comment>
<keyword evidence="1" id="KW-0479">Metal-binding</keyword>
<evidence type="ECO:0000313" key="3">
    <source>
        <dbReference type="EMBL" id="SHK23772.1"/>
    </source>
</evidence>
<comment type="similarity">
    <text evidence="1">Belongs to the MoeA family.</text>
</comment>
<gene>
    <name evidence="3" type="ORF">SAMN02745227_01857</name>
</gene>
<dbReference type="SMART" id="SM00852">
    <property type="entry name" value="MoCF_biosynth"/>
    <property type="match status" value="1"/>
</dbReference>
<dbReference type="RefSeq" id="WP_072908207.1">
    <property type="nucleotide sequence ID" value="NZ_FRAI01000024.1"/>
</dbReference>
<proteinExistence type="inferred from homology"/>
<dbReference type="Pfam" id="PF00994">
    <property type="entry name" value="MoCF_biosynth"/>
    <property type="match status" value="1"/>
</dbReference>
<dbReference type="GO" id="GO:0046872">
    <property type="term" value="F:metal ion binding"/>
    <property type="evidence" value="ECO:0007669"/>
    <property type="project" value="UniProtKB-UniRule"/>
</dbReference>
<dbReference type="InterPro" id="IPR001453">
    <property type="entry name" value="MoaB/Mog_dom"/>
</dbReference>
<name>A0A1M6QU14_9FIRM</name>
<keyword evidence="1" id="KW-0501">Molybdenum cofactor biosynthesis</keyword>
<dbReference type="EMBL" id="FRAI01000024">
    <property type="protein sequence ID" value="SHK23772.1"/>
    <property type="molecule type" value="Genomic_DNA"/>
</dbReference>
<dbReference type="GO" id="GO:0005829">
    <property type="term" value="C:cytosol"/>
    <property type="evidence" value="ECO:0007669"/>
    <property type="project" value="TreeGrafter"/>
</dbReference>
<feature type="domain" description="MoaB/Mog" evidence="2">
    <location>
        <begin position="106"/>
        <end position="238"/>
    </location>
</feature>
<dbReference type="STRING" id="1120989.SAMN02745227_01857"/>
<reference evidence="4" key="1">
    <citation type="submission" date="2016-11" db="EMBL/GenBank/DDBJ databases">
        <authorList>
            <person name="Varghese N."/>
            <person name="Submissions S."/>
        </authorList>
    </citation>
    <scope>NUCLEOTIDE SEQUENCE [LARGE SCALE GENOMIC DNA]</scope>
    <source>
        <strain evidence="4">DSM 14826</strain>
    </source>
</reference>
<comment type="cofactor">
    <cofactor evidence="1">
        <name>Mg(2+)</name>
        <dbReference type="ChEBI" id="CHEBI:18420"/>
    </cofactor>
</comment>
<keyword evidence="1" id="KW-0500">Molybdenum</keyword>
<dbReference type="CDD" id="cd03522">
    <property type="entry name" value="MoeA_like"/>
    <property type="match status" value="1"/>
</dbReference>
<keyword evidence="1" id="KW-0460">Magnesium</keyword>
<dbReference type="SUPFAM" id="SSF53218">
    <property type="entry name" value="Molybdenum cofactor biosynthesis proteins"/>
    <property type="match status" value="1"/>
</dbReference>
<sequence>AAVALGRKICGEGVYFEEPPKEGKINILAQRKGYLKINKGILDEVNDSGDLCIATIHGNRIVTAGEKLAGCRIIPLTIKKEKLDKILALISKPIIEVKSLKNKDAAIIATGSEVFKGRITDKFTPVIKEKLRFYDSRAIFEKIVPDDTQIIKESILEAKTKGAQLIIVTGGMSVDPDDKTPGGIKATGAEIVSYGSPVLPGSMILLAYLDEILIFGLPGCVMYNKTTAFDLLLPKVFTDEKISRKDITGLGYGGLCLNCDICVYPNCSFAKG</sequence>
<comment type="function">
    <text evidence="1">Catalyzes the insertion of molybdate into adenylated molybdopterin with the concomitant release of AMP.</text>
</comment>
<feature type="non-terminal residue" evidence="3">
    <location>
        <position position="1"/>
    </location>
</feature>
<dbReference type="UniPathway" id="UPA00344"/>
<dbReference type="OrthoDB" id="9767940at2"/>
<dbReference type="GO" id="GO:0006777">
    <property type="term" value="P:Mo-molybdopterin cofactor biosynthetic process"/>
    <property type="evidence" value="ECO:0007669"/>
    <property type="project" value="UniProtKB-UniRule"/>
</dbReference>
<keyword evidence="4" id="KW-1185">Reference proteome</keyword>
<dbReference type="EC" id="2.10.1.1" evidence="1"/>
<evidence type="ECO:0000259" key="2">
    <source>
        <dbReference type="SMART" id="SM00852"/>
    </source>
</evidence>